<evidence type="ECO:0000313" key="1">
    <source>
        <dbReference type="EMBL" id="CAG9855535.1"/>
    </source>
</evidence>
<dbReference type="AlphaFoldDB" id="A0A9N9TKD9"/>
<dbReference type="EMBL" id="OU900103">
    <property type="protein sequence ID" value="CAG9855535.1"/>
    <property type="molecule type" value="Genomic_DNA"/>
</dbReference>
<dbReference type="Proteomes" id="UP001153712">
    <property type="component" value="Chromosome 10"/>
</dbReference>
<organism evidence="1 2">
    <name type="scientific">Phyllotreta striolata</name>
    <name type="common">Striped flea beetle</name>
    <name type="synonym">Crioceris striolata</name>
    <dbReference type="NCBI Taxonomy" id="444603"/>
    <lineage>
        <taxon>Eukaryota</taxon>
        <taxon>Metazoa</taxon>
        <taxon>Ecdysozoa</taxon>
        <taxon>Arthropoda</taxon>
        <taxon>Hexapoda</taxon>
        <taxon>Insecta</taxon>
        <taxon>Pterygota</taxon>
        <taxon>Neoptera</taxon>
        <taxon>Endopterygota</taxon>
        <taxon>Coleoptera</taxon>
        <taxon>Polyphaga</taxon>
        <taxon>Cucujiformia</taxon>
        <taxon>Chrysomeloidea</taxon>
        <taxon>Chrysomelidae</taxon>
        <taxon>Galerucinae</taxon>
        <taxon>Alticini</taxon>
        <taxon>Phyllotreta</taxon>
    </lineage>
</organism>
<protein>
    <submittedName>
        <fullName evidence="1">Uncharacterized protein</fullName>
    </submittedName>
</protein>
<accession>A0A9N9TKD9</accession>
<gene>
    <name evidence="1" type="ORF">PHYEVI_LOCUS1983</name>
</gene>
<proteinExistence type="predicted"/>
<dbReference type="OrthoDB" id="6617263at2759"/>
<sequence>MGDTGDLATQFHHLEGDLKGERQKSLYKLITKPGLFANEKQLNDALQNIVPKTYQEKAFYVDILIYFKRTEKLLEIMKSGNQVFATKILKQQWFYDQAFANIGAKELFENFLPYFSYIVRKKLLHRISLCWQEDKMDELYDYLDKYYGFVDASDILHNCSIEKIKLTLEENEIKLKPNQVLQLYKRNPDIFKHYLTYFKTLTKTRYSEDKVVNYVALNDPKLFLELERNELISASKIGRRTTKTVMKVSKAEISSDIKRYSKFLNKPILVRKLSPDFKSVYRSVFPGKFSALFNTVRYSNWNMIKYYPKKRRWDLFFSICTEKFQNKTIKDILTSFDSEIKEYHPPSEIIHQWAKISYEKRENDYETYLKYYPISSAIQLIKERINLTSDQYKRRSLIRSLLQACAENKDLNALTEVLKYISTRHRSENVSLRSEILDEITNQFDLKELNETHWYYINEQIQLLKIQNEFSYFQFCRIFERYLEFLFENKRNHDAALDDYIQLIIGNSLFRLDLKNPAIEKEIHSAICARFPSFVKAGSEDSISYLITAIIKFDLDHKEHFIDLNSYPYFLKRIEDSFEKNPKMTGDRRQVITDVLIYNETFPEHAVRVDQSAVLETFVFVTNEVESGVFWFTSVFEKLVMKKNRSELAGLLLKYCFEKIDADYLWNELATWLLKNDPKTLVPYFDLFLKSCIIDGYTSDDITHLLIQYSHLNFDTKATLFLKQQLDIVEETDSSTVHKILSSLLMLLPNEEFIKIVEERYLPVKDKLDLQDEKMRVLYKIQCDLAKILSKVQEPYKMLPLVMKFCRGDFLQAALPALYSAFYNSPQRVLYPYVEELGKRAVSCRKHAIFLSCAVLDREHSMNLLRSTNESNASSQKHLFAATLKYFLRNPSRELLLRVVDNMKTIDKNDVETLESLQRAGVPKKFRHVYLEKCWCFFESLENADVNVSGYLETLLGLMHGDVLVAMSKEFIAYILRKYFSALGNKRLRRVDGFVVNVLRDRVEERGENAKIVFDIAANFTRKSRHSFFEAFLAVAREEATKKDFVLVFSEHWVGNFTIVQTLQEHIALRLLLIRLDNPGLDEFAAGVVVYMNELISELTFLVILTFKEQLVDALGLLELKDRLRFYLSVLRQSSDPNVCVLVIQILDEIDESDEDENEDVVDIYKEIKSNLRNVNVPIVMAYYKSRFVDNN</sequence>
<evidence type="ECO:0000313" key="2">
    <source>
        <dbReference type="Proteomes" id="UP001153712"/>
    </source>
</evidence>
<name>A0A9N9TKD9_PHYSR</name>
<keyword evidence="2" id="KW-1185">Reference proteome</keyword>
<reference evidence="1" key="1">
    <citation type="submission" date="2022-01" db="EMBL/GenBank/DDBJ databases">
        <authorList>
            <person name="King R."/>
        </authorList>
    </citation>
    <scope>NUCLEOTIDE SEQUENCE</scope>
</reference>